<dbReference type="AlphaFoldDB" id="A0A935JZS2"/>
<dbReference type="NCBIfam" id="NF033749">
    <property type="entry name" value="bact_hemeryth"/>
    <property type="match status" value="1"/>
</dbReference>
<dbReference type="EMBL" id="JADJMS010000046">
    <property type="protein sequence ID" value="MBK7416828.1"/>
    <property type="molecule type" value="Genomic_DNA"/>
</dbReference>
<evidence type="ECO:0000259" key="5">
    <source>
        <dbReference type="Pfam" id="PF01814"/>
    </source>
</evidence>
<evidence type="ECO:0000256" key="1">
    <source>
        <dbReference type="ARBA" id="ARBA00010587"/>
    </source>
</evidence>
<dbReference type="PROSITE" id="PS00550">
    <property type="entry name" value="HEMERYTHRINS"/>
    <property type="match status" value="1"/>
</dbReference>
<gene>
    <name evidence="6" type="ORF">IPJ38_18715</name>
</gene>
<keyword evidence="2" id="KW-0561">Oxygen transport</keyword>
<dbReference type="PANTHER" id="PTHR37164">
    <property type="entry name" value="BACTERIOHEMERYTHRIN"/>
    <property type="match status" value="1"/>
</dbReference>
<dbReference type="GO" id="GO:0005344">
    <property type="term" value="F:oxygen carrier activity"/>
    <property type="evidence" value="ECO:0007669"/>
    <property type="project" value="UniProtKB-KW"/>
</dbReference>
<name>A0A935JZS2_9RHOO</name>
<evidence type="ECO:0000313" key="7">
    <source>
        <dbReference type="Proteomes" id="UP000739411"/>
    </source>
</evidence>
<dbReference type="InterPro" id="IPR035938">
    <property type="entry name" value="Hemerythrin-like_sf"/>
</dbReference>
<organism evidence="6 7">
    <name type="scientific">Candidatus Dechloromonas phosphorivorans</name>
    <dbReference type="NCBI Taxonomy" id="2899244"/>
    <lineage>
        <taxon>Bacteria</taxon>
        <taxon>Pseudomonadati</taxon>
        <taxon>Pseudomonadota</taxon>
        <taxon>Betaproteobacteria</taxon>
        <taxon>Rhodocyclales</taxon>
        <taxon>Azonexaceae</taxon>
        <taxon>Dechloromonas</taxon>
    </lineage>
</organism>
<keyword evidence="3" id="KW-0479">Metal-binding</keyword>
<dbReference type="InterPro" id="IPR016131">
    <property type="entry name" value="Haemerythrin_Fe_BS"/>
</dbReference>
<evidence type="ECO:0000256" key="3">
    <source>
        <dbReference type="ARBA" id="ARBA00022723"/>
    </source>
</evidence>
<evidence type="ECO:0000256" key="2">
    <source>
        <dbReference type="ARBA" id="ARBA00022621"/>
    </source>
</evidence>
<dbReference type="InterPro" id="IPR012312">
    <property type="entry name" value="Hemerythrin-like"/>
</dbReference>
<dbReference type="PANTHER" id="PTHR37164:SF1">
    <property type="entry name" value="BACTERIOHEMERYTHRIN"/>
    <property type="match status" value="1"/>
</dbReference>
<dbReference type="InterPro" id="IPR050669">
    <property type="entry name" value="Hemerythrin"/>
</dbReference>
<dbReference type="Proteomes" id="UP000739411">
    <property type="component" value="Unassembled WGS sequence"/>
</dbReference>
<dbReference type="GO" id="GO:0046872">
    <property type="term" value="F:metal ion binding"/>
    <property type="evidence" value="ECO:0007669"/>
    <property type="project" value="UniProtKB-KW"/>
</dbReference>
<dbReference type="Gene3D" id="1.20.120.50">
    <property type="entry name" value="Hemerythrin-like"/>
    <property type="match status" value="1"/>
</dbReference>
<dbReference type="SUPFAM" id="SSF47188">
    <property type="entry name" value="Hemerythrin-like"/>
    <property type="match status" value="1"/>
</dbReference>
<dbReference type="CDD" id="cd12107">
    <property type="entry name" value="Hemerythrin"/>
    <property type="match status" value="1"/>
</dbReference>
<comment type="caution">
    <text evidence="6">The sequence shown here is derived from an EMBL/GenBank/DDBJ whole genome shotgun (WGS) entry which is preliminary data.</text>
</comment>
<feature type="domain" description="Hemerythrin-like" evidence="5">
    <location>
        <begin position="10"/>
        <end position="123"/>
    </location>
</feature>
<evidence type="ECO:0000256" key="4">
    <source>
        <dbReference type="ARBA" id="ARBA00023004"/>
    </source>
</evidence>
<dbReference type="Pfam" id="PF01814">
    <property type="entry name" value="Hemerythrin"/>
    <property type="match status" value="1"/>
</dbReference>
<dbReference type="NCBIfam" id="TIGR02481">
    <property type="entry name" value="hemeryth_dom"/>
    <property type="match status" value="1"/>
</dbReference>
<proteinExistence type="inferred from homology"/>
<accession>A0A935JZS2</accession>
<keyword evidence="4" id="KW-0408">Iron</keyword>
<sequence length="128" mass="15003">MTTPIAISKTGIDEIDRQHAQLLRCLDDLMEFVGGRYEFAAVFTAIQVLLDYVQQHFAYEENLLRSWDYPDLDKHIAGHQAIEADVRHLWVQLESGDETVTEKLVQTIRQWILKHINEEDIEYAKFRS</sequence>
<evidence type="ECO:0000313" key="6">
    <source>
        <dbReference type="EMBL" id="MBK7416828.1"/>
    </source>
</evidence>
<keyword evidence="2" id="KW-0813">Transport</keyword>
<protein>
    <submittedName>
        <fullName evidence="6">Hemerythrin family protein</fullName>
    </submittedName>
</protein>
<reference evidence="6 7" key="1">
    <citation type="submission" date="2020-10" db="EMBL/GenBank/DDBJ databases">
        <title>Connecting structure to function with the recovery of over 1000 high-quality activated sludge metagenome-assembled genomes encoding full-length rRNA genes using long-read sequencing.</title>
        <authorList>
            <person name="Singleton C.M."/>
            <person name="Petriglieri F."/>
            <person name="Kristensen J.M."/>
            <person name="Kirkegaard R.H."/>
            <person name="Michaelsen T.Y."/>
            <person name="Andersen M.H."/>
            <person name="Karst S.M."/>
            <person name="Dueholm M.S."/>
            <person name="Nielsen P.H."/>
            <person name="Albertsen M."/>
        </authorList>
    </citation>
    <scope>NUCLEOTIDE SEQUENCE [LARGE SCALE GENOMIC DNA]</scope>
    <source>
        <strain evidence="6">EsbW_18-Q3-R4-48_BATAC.463</strain>
    </source>
</reference>
<comment type="similarity">
    <text evidence="1">Belongs to the hemerythrin family.</text>
</comment>
<dbReference type="InterPro" id="IPR012827">
    <property type="entry name" value="Hemerythrin_metal-bd"/>
</dbReference>